<dbReference type="PANTHER" id="PTHR38589:SF1">
    <property type="entry name" value="BLR0621 PROTEIN"/>
    <property type="match status" value="1"/>
</dbReference>
<dbReference type="InterPro" id="IPR013783">
    <property type="entry name" value="Ig-like_fold"/>
</dbReference>
<evidence type="ECO:0000313" key="4">
    <source>
        <dbReference type="EMBL" id="HIU14797.1"/>
    </source>
</evidence>
<dbReference type="Proteomes" id="UP000824175">
    <property type="component" value="Unassembled WGS sequence"/>
</dbReference>
<dbReference type="SMART" id="SM00635">
    <property type="entry name" value="BID_2"/>
    <property type="match status" value="1"/>
</dbReference>
<dbReference type="InterPro" id="IPR003343">
    <property type="entry name" value="Big_2"/>
</dbReference>
<dbReference type="GO" id="GO:0016740">
    <property type="term" value="F:transferase activity"/>
    <property type="evidence" value="ECO:0007669"/>
    <property type="project" value="InterPro"/>
</dbReference>
<evidence type="ECO:0000256" key="1">
    <source>
        <dbReference type="PROSITE-ProRule" id="PRU01373"/>
    </source>
</evidence>
<feature type="active site" description="Proton donor/acceptor" evidence="1">
    <location>
        <position position="444"/>
    </location>
</feature>
<feature type="compositionally biased region" description="Low complexity" evidence="2">
    <location>
        <begin position="271"/>
        <end position="281"/>
    </location>
</feature>
<evidence type="ECO:0000313" key="5">
    <source>
        <dbReference type="Proteomes" id="UP000824175"/>
    </source>
</evidence>
<dbReference type="InterPro" id="IPR005490">
    <property type="entry name" value="LD_TPept_cat_dom"/>
</dbReference>
<dbReference type="Pfam" id="PF03734">
    <property type="entry name" value="YkuD"/>
    <property type="match status" value="1"/>
</dbReference>
<protein>
    <submittedName>
        <fullName evidence="4">Ig-like domain-containing protein</fullName>
    </submittedName>
</protein>
<sequence length="486" mass="53142">MKEKYKHLLQKRSFHMAVGGLSLCLIALVTWAFSPKPSTSPLDIFVEEKTIEWGETVSLDPASYLKEGCEPGEIMDQIVIQSDLDEVPDIGEYTLSLIYGEQQRPIRLTVQDTTAPVFEKTYDRIETYQDVEPNLEDISVTDLGEVSLGLDLSQVDLTQPGEYPAVLLASDPSQNQATQTITIVVKAPQLTLEKNHLSLIEGQSSTLKANVEGKDPTVQYSSSQPEIVSVDAQGKIHAQKAGKATITALANGIEATCQVEVKEKPKEEMPTTDTDSNTSDTHIPAGINVQSIAQLQAAKNSDNLLIIASPSYASRSMTAYYFQKNGSGWSQTFKVNGIVGKTGIGKASEGDTKTPTGIYSITKLFGIDPNPGTQLAYHQLTGTEYWCGGPYYNQWVDEQTMDHSNCDKSKDEHLIDYPVNYDYAAAISYNTSNTPGQGSAIFVHCMTGSYTLGCIAIPKTQMATFMRGINGSTRVIIDVESRILNY</sequence>
<dbReference type="PANTHER" id="PTHR38589">
    <property type="entry name" value="BLR0621 PROTEIN"/>
    <property type="match status" value="1"/>
</dbReference>
<dbReference type="GO" id="GO:0008360">
    <property type="term" value="P:regulation of cell shape"/>
    <property type="evidence" value="ECO:0007669"/>
    <property type="project" value="UniProtKB-UniRule"/>
</dbReference>
<evidence type="ECO:0000256" key="2">
    <source>
        <dbReference type="SAM" id="MobiDB-lite"/>
    </source>
</evidence>
<keyword evidence="1" id="KW-0961">Cell wall biogenesis/degradation</keyword>
<dbReference type="GO" id="GO:0009252">
    <property type="term" value="P:peptidoglycan biosynthetic process"/>
    <property type="evidence" value="ECO:0007669"/>
    <property type="project" value="UniProtKB-KW"/>
</dbReference>
<accession>A0A9D1HRX1</accession>
<gene>
    <name evidence="4" type="ORF">IAD15_12160</name>
</gene>
<dbReference type="GO" id="GO:0071555">
    <property type="term" value="P:cell wall organization"/>
    <property type="evidence" value="ECO:0007669"/>
    <property type="project" value="UniProtKB-UniRule"/>
</dbReference>
<evidence type="ECO:0000259" key="3">
    <source>
        <dbReference type="PROSITE" id="PS52029"/>
    </source>
</evidence>
<keyword evidence="1" id="KW-0133">Cell shape</keyword>
<feature type="domain" description="L,D-TPase catalytic" evidence="3">
    <location>
        <begin position="306"/>
        <end position="478"/>
    </location>
</feature>
<reference evidence="4" key="1">
    <citation type="submission" date="2020-10" db="EMBL/GenBank/DDBJ databases">
        <authorList>
            <person name="Gilroy R."/>
        </authorList>
    </citation>
    <scope>NUCLEOTIDE SEQUENCE</scope>
    <source>
        <strain evidence="4">CHK195-11698</strain>
    </source>
</reference>
<dbReference type="SUPFAM" id="SSF49373">
    <property type="entry name" value="Invasin/intimin cell-adhesion fragments"/>
    <property type="match status" value="1"/>
</dbReference>
<feature type="region of interest" description="Disordered" evidence="2">
    <location>
        <begin position="264"/>
        <end position="283"/>
    </location>
</feature>
<dbReference type="Gene3D" id="2.60.40.10">
    <property type="entry name" value="Immunoglobulins"/>
    <property type="match status" value="1"/>
</dbReference>
<dbReference type="Gene3D" id="2.60.40.1080">
    <property type="match status" value="1"/>
</dbReference>
<name>A0A9D1HRX1_9FIRM</name>
<feature type="active site" description="Nucleophile" evidence="1">
    <location>
        <position position="454"/>
    </location>
</feature>
<keyword evidence="1" id="KW-0573">Peptidoglycan synthesis</keyword>
<dbReference type="EMBL" id="DVMJ01000114">
    <property type="protein sequence ID" value="HIU14797.1"/>
    <property type="molecule type" value="Genomic_DNA"/>
</dbReference>
<dbReference type="InterPro" id="IPR008964">
    <property type="entry name" value="Invasin/intimin_cell_adhesion"/>
</dbReference>
<proteinExistence type="predicted"/>
<organism evidence="4 5">
    <name type="scientific">Candidatus Fimiplasma intestinipullorum</name>
    <dbReference type="NCBI Taxonomy" id="2840825"/>
    <lineage>
        <taxon>Bacteria</taxon>
        <taxon>Bacillati</taxon>
        <taxon>Bacillota</taxon>
        <taxon>Clostridia</taxon>
        <taxon>Eubacteriales</taxon>
        <taxon>Candidatus Fimiplasma</taxon>
    </lineage>
</organism>
<dbReference type="AlphaFoldDB" id="A0A9D1HRX1"/>
<comment type="caution">
    <text evidence="4">The sequence shown here is derived from an EMBL/GenBank/DDBJ whole genome shotgun (WGS) entry which is preliminary data.</text>
</comment>
<comment type="pathway">
    <text evidence="1">Cell wall biogenesis; peptidoglycan biosynthesis.</text>
</comment>
<dbReference type="PROSITE" id="PS52029">
    <property type="entry name" value="LD_TPASE"/>
    <property type="match status" value="1"/>
</dbReference>
<dbReference type="Pfam" id="PF02368">
    <property type="entry name" value="Big_2"/>
    <property type="match status" value="1"/>
</dbReference>
<reference evidence="4" key="2">
    <citation type="journal article" date="2021" name="PeerJ">
        <title>Extensive microbial diversity within the chicken gut microbiome revealed by metagenomics and culture.</title>
        <authorList>
            <person name="Gilroy R."/>
            <person name="Ravi A."/>
            <person name="Getino M."/>
            <person name="Pursley I."/>
            <person name="Horton D.L."/>
            <person name="Alikhan N.F."/>
            <person name="Baker D."/>
            <person name="Gharbi K."/>
            <person name="Hall N."/>
            <person name="Watson M."/>
            <person name="Adriaenssens E.M."/>
            <person name="Foster-Nyarko E."/>
            <person name="Jarju S."/>
            <person name="Secka A."/>
            <person name="Antonio M."/>
            <person name="Oren A."/>
            <person name="Chaudhuri R.R."/>
            <person name="La Ragione R."/>
            <person name="Hildebrand F."/>
            <person name="Pallen M.J."/>
        </authorList>
    </citation>
    <scope>NUCLEOTIDE SEQUENCE</scope>
    <source>
        <strain evidence="4">CHK195-11698</strain>
    </source>
</reference>